<keyword evidence="2" id="KW-0378">Hydrolase</keyword>
<reference evidence="2 3" key="1">
    <citation type="submission" date="2023-11" db="EMBL/GenBank/DDBJ databases">
        <title>Draft genome sequence of Microbacterium arthrosphaerae JCM 30492.</title>
        <authorList>
            <person name="Zhang G."/>
            <person name="Ding Y."/>
        </authorList>
    </citation>
    <scope>NUCLEOTIDE SEQUENCE [LARGE SCALE GENOMIC DNA]</scope>
    <source>
        <strain evidence="2 3">JCM 30492</strain>
    </source>
</reference>
<dbReference type="GO" id="GO:0016787">
    <property type="term" value="F:hydrolase activity"/>
    <property type="evidence" value="ECO:0007669"/>
    <property type="project" value="UniProtKB-KW"/>
</dbReference>
<sequence>MPRLSHDPASRRAGTRTRLACALFACLLLGTACTPSSPVPRDETPAPPNAQVLRDEIDTVFDAVWGEESIRAIIVQQHGEPVFTQYWESTPDDAWDVRGVARAVTSTLVGIAIDRGLIPGVDATLRELLPTRVAQLPRAVGAVDLKSVLTNTAGFAQSIGERRLRSAPDWIGAVLVDRAARGPADGSFLSSEAGAHLLAAVLAEATGTSPLRFAQEVLFDPLGIPCAPLWEERLSPADDPGAVLAAFDAAGVAWLADPQGVNLGYSHLRLRPTDLVRLGQLFLDEGAWDGEQVVSPTWAVEATSPLVITRAYGETGYGYQWWIDREHGVFFAQGEGGTALVVHPAKDAVAVIASEVAADDDYPTRGLASSTAVGLAVALLADLPAGH</sequence>
<evidence type="ECO:0000313" key="3">
    <source>
        <dbReference type="Proteomes" id="UP001283109"/>
    </source>
</evidence>
<dbReference type="SUPFAM" id="SSF56601">
    <property type="entry name" value="beta-lactamase/transpeptidase-like"/>
    <property type="match status" value="1"/>
</dbReference>
<dbReference type="PROSITE" id="PS51257">
    <property type="entry name" value="PROKAR_LIPOPROTEIN"/>
    <property type="match status" value="1"/>
</dbReference>
<dbReference type="InterPro" id="IPR001466">
    <property type="entry name" value="Beta-lactam-related"/>
</dbReference>
<evidence type="ECO:0000313" key="2">
    <source>
        <dbReference type="EMBL" id="MDW4574457.1"/>
    </source>
</evidence>
<name>A0ABU4H530_9MICO</name>
<evidence type="ECO:0000259" key="1">
    <source>
        <dbReference type="Pfam" id="PF00144"/>
    </source>
</evidence>
<protein>
    <submittedName>
        <fullName evidence="2">Serine hydrolase</fullName>
        <ecNumber evidence="2">3.-.-.-</ecNumber>
    </submittedName>
</protein>
<dbReference type="Proteomes" id="UP001283109">
    <property type="component" value="Unassembled WGS sequence"/>
</dbReference>
<feature type="domain" description="Beta-lactamase-related" evidence="1">
    <location>
        <begin position="72"/>
        <end position="356"/>
    </location>
</feature>
<organism evidence="2 3">
    <name type="scientific">Microbacterium arthrosphaerae</name>
    <dbReference type="NCBI Taxonomy" id="792652"/>
    <lineage>
        <taxon>Bacteria</taxon>
        <taxon>Bacillati</taxon>
        <taxon>Actinomycetota</taxon>
        <taxon>Actinomycetes</taxon>
        <taxon>Micrococcales</taxon>
        <taxon>Microbacteriaceae</taxon>
        <taxon>Microbacterium</taxon>
    </lineage>
</organism>
<dbReference type="Gene3D" id="3.40.710.10">
    <property type="entry name" value="DD-peptidase/beta-lactamase superfamily"/>
    <property type="match status" value="1"/>
</dbReference>
<dbReference type="RefSeq" id="WP_318354951.1">
    <property type="nucleotide sequence ID" value="NZ_JAWQEV010000008.1"/>
</dbReference>
<dbReference type="InterPro" id="IPR012338">
    <property type="entry name" value="Beta-lactam/transpept-like"/>
</dbReference>
<dbReference type="Pfam" id="PF00144">
    <property type="entry name" value="Beta-lactamase"/>
    <property type="match status" value="1"/>
</dbReference>
<proteinExistence type="predicted"/>
<dbReference type="InterPro" id="IPR050789">
    <property type="entry name" value="Diverse_Enzym_Activities"/>
</dbReference>
<dbReference type="PANTHER" id="PTHR43283">
    <property type="entry name" value="BETA-LACTAMASE-RELATED"/>
    <property type="match status" value="1"/>
</dbReference>
<accession>A0ABU4H530</accession>
<dbReference type="PANTHER" id="PTHR43283:SF7">
    <property type="entry name" value="BETA-LACTAMASE-RELATED DOMAIN-CONTAINING PROTEIN"/>
    <property type="match status" value="1"/>
</dbReference>
<comment type="caution">
    <text evidence="2">The sequence shown here is derived from an EMBL/GenBank/DDBJ whole genome shotgun (WGS) entry which is preliminary data.</text>
</comment>
<gene>
    <name evidence="2" type="ORF">R8Z58_16890</name>
</gene>
<dbReference type="EC" id="3.-.-.-" evidence="2"/>
<dbReference type="EMBL" id="JAWQEV010000008">
    <property type="protein sequence ID" value="MDW4574457.1"/>
    <property type="molecule type" value="Genomic_DNA"/>
</dbReference>
<keyword evidence="3" id="KW-1185">Reference proteome</keyword>